<accession>A0AA89I023</accession>
<evidence type="ECO:0000313" key="1">
    <source>
        <dbReference type="EMBL" id="KRM21199.1"/>
    </source>
</evidence>
<reference evidence="1 2" key="1">
    <citation type="journal article" date="2015" name="Genome Announc.">
        <title>Expanding the biotechnology potential of lactobacilli through comparative genomics of 213 strains and associated genera.</title>
        <authorList>
            <person name="Sun Z."/>
            <person name="Harris H.M."/>
            <person name="McCann A."/>
            <person name="Guo C."/>
            <person name="Argimon S."/>
            <person name="Zhang W."/>
            <person name="Yang X."/>
            <person name="Jeffery I.B."/>
            <person name="Cooney J.C."/>
            <person name="Kagawa T.F."/>
            <person name="Liu W."/>
            <person name="Song Y."/>
            <person name="Salvetti E."/>
            <person name="Wrobel A."/>
            <person name="Rasinkangas P."/>
            <person name="Parkhill J."/>
            <person name="Rea M.C."/>
            <person name="O'Sullivan O."/>
            <person name="Ritari J."/>
            <person name="Douillard F.P."/>
            <person name="Paul Ross R."/>
            <person name="Yang R."/>
            <person name="Briner A.E."/>
            <person name="Felis G.E."/>
            <person name="de Vos W.M."/>
            <person name="Barrangou R."/>
            <person name="Klaenhammer T.R."/>
            <person name="Caufield P.W."/>
            <person name="Cui Y."/>
            <person name="Zhang H."/>
            <person name="O'Toole P.W."/>
        </authorList>
    </citation>
    <scope>NUCLEOTIDE SEQUENCE [LARGE SCALE GENOMIC DNA]</scope>
    <source>
        <strain evidence="1 2">DSM 20719</strain>
    </source>
</reference>
<proteinExistence type="predicted"/>
<evidence type="ECO:0000313" key="2">
    <source>
        <dbReference type="Proteomes" id="UP000050823"/>
    </source>
</evidence>
<comment type="caution">
    <text evidence="1">The sequence shown here is derived from an EMBL/GenBank/DDBJ whole genome shotgun (WGS) entry which is preliminary data.</text>
</comment>
<dbReference type="RefSeq" id="WP_057908778.1">
    <property type="nucleotide sequence ID" value="NZ_AYZB01000058.1"/>
</dbReference>
<dbReference type="AlphaFoldDB" id="A0AA89I023"/>
<dbReference type="Proteomes" id="UP000050823">
    <property type="component" value="Unassembled WGS sequence"/>
</dbReference>
<gene>
    <name evidence="1" type="ORF">FC90_GL001736</name>
</gene>
<organism evidence="1 2">
    <name type="scientific">Latilactobacillus graminis DSM 20719</name>
    <dbReference type="NCBI Taxonomy" id="1423752"/>
    <lineage>
        <taxon>Bacteria</taxon>
        <taxon>Bacillati</taxon>
        <taxon>Bacillota</taxon>
        <taxon>Bacilli</taxon>
        <taxon>Lactobacillales</taxon>
        <taxon>Lactobacillaceae</taxon>
        <taxon>Latilactobacillus</taxon>
    </lineage>
</organism>
<protein>
    <submittedName>
        <fullName evidence="1">Uncharacterized protein</fullName>
    </submittedName>
</protein>
<name>A0AA89I023_9LACO</name>
<dbReference type="EMBL" id="AYZB01000058">
    <property type="protein sequence ID" value="KRM21199.1"/>
    <property type="molecule type" value="Genomic_DNA"/>
</dbReference>
<sequence length="65" mass="7499">MKEPKIIAAQLISNREVYQMFNTVKKKVKKNPVFIMDKGKMDIVIISYADLVLVLNGELDKFELV</sequence>